<dbReference type="Pfam" id="PF13573">
    <property type="entry name" value="SprB"/>
    <property type="match status" value="5"/>
</dbReference>
<sequence length="1531" mass="155598">MYQISAIKMNKHFLLLILVFSSLQVLAQRGKDGDYTVSAANEVLNTYTPLVADISTGQTTITVQNNNLSGASFSGNLSAGDLILIYQIQGGDVDINTHPTTGWGGNYTVQQSFFGNGSVYDHTEFGAVTNYSRTGYFEYAEVESVSGSQSITLTCPIKKNYYGTGWHRALVVRVPRYQNLTVPAGTSITALDWNGEIGGIVALEVEEDITIASGGEITANGKGFRGGEALDNGNGHGAVGSTTDINSRGYLGSSVPIEGALKGESIYGDTSVYRMRSHSRYSLGAIANGGGGGSYHNAGGGGGSNVGVGTYYGYGVPDRGASFQYDPAWNLEAPGMATTPSAGGGRGGYTHTEIIADPLVYGPHDTQWGDDYRRISGGVGGHPLTYDAERVFVGGGGGAGHENDGFGGSGGDGGGIVFIRSYGTITGSGLISANGEDGEDAEGPQPTIFQPNGITGDDGAGGAGGGGSVVIENLSPLPSTLFLEAKGGNGGNQVLKFGSLYSDNQADGTGGGGAGGLISFSTGTPNQDVSGGEAGVTNSSIMNNFPMNGATGGASGMDSQTTVTLDIVAVNDTICSGESATLSASFVGTYAPTPTLQWYENPVGGAVQGTGNTFTTPTLTSSTTYYVGACELPYRVPVEVVVTPGMIINGLPPTITDETCAGNDGAISGISVSGGAGSFVYAWNGSPSPTADLSGVSAGSYTLTVTDDNSCTANAGPFTINIPSGPTVDVSNMSISDETCAGNDGSITGITVSGGATPYTFEWNGNVTPSVDLTGANNGTYTLTVTDDNSCSSTVGPFTINSASAIVVDVSGMSITNESCLGNDAAISGISVSGGTGTLTYAWSPSGLTTLDISGVSSGSYTLTVTDGGGCSINSGPHVVNQDLGPTLDDANIVISNALCGSSGSISGLTAAGTGLSYSWAPSGETVLNPTNLSPGSHTLTITDGAGCTVSGGPYTITSSGNPVLDISNISISDETCNGNDGEITGITTSGGATPYTFTWNGNTSPDEDLSGATAGSYTLVVTDDLGCTASEGPFTINTLPSPTIDATGINVTDETCAGNDGSISGITVSGGSTPYTYDWNGNASPDANLNGANGGTYTLTVTDDEGCVATAGPFTINSTTPINIDEGSMAISDATCGAVNGGITGISVTGGTGALSYTWSPSGATTLDLNAVPNGSYTLTVTDNAGCTATSGPHIINQIGGPVLDLTNLEVKDATCGDNNGSVSGISTTGTGLTYVWAPSGQTTIDANNLSAGAHTLTITDNSGCSVTSGPHNISAIPSPTIDISNVQIVDASCAENDGSIQGISVSGGTTPYVYQWNGEVTDSLDIESLIAGTYNLIVTDSNGCEVSAGPFDIDAPIIPFVDITTLDQTLTEGESVTINTVYTPDSSTLSWNPTENLSCSDCPDPVASPTDTMYYVLTVTSPDGCTRQDSIRFNVEDPCMRIQVPTIFSPNNDNLNDELCVIGNCIHTMQFQIFNRWGEKVFETSDINECWDGTYRGGAVNTGSYVYKLRGTRSDGSTFNYSGNVNLLR</sequence>
<feature type="signal peptide" evidence="1">
    <location>
        <begin position="1"/>
        <end position="27"/>
    </location>
</feature>
<evidence type="ECO:0000259" key="2">
    <source>
        <dbReference type="Pfam" id="PF19081"/>
    </source>
</evidence>
<dbReference type="Gene3D" id="2.60.40.10">
    <property type="entry name" value="Immunoglobulins"/>
    <property type="match status" value="1"/>
</dbReference>
<dbReference type="InterPro" id="IPR013783">
    <property type="entry name" value="Ig-like_fold"/>
</dbReference>
<dbReference type="OrthoDB" id="7794186at2"/>
<dbReference type="InterPro" id="IPR026341">
    <property type="entry name" value="T9SS_type_B"/>
</dbReference>
<dbReference type="EMBL" id="PJNI01000007">
    <property type="protein sequence ID" value="PKR80991.1"/>
    <property type="molecule type" value="Genomic_DNA"/>
</dbReference>
<protein>
    <recommendedName>
        <fullName evidence="2">Ig-like domain-containing protein</fullName>
    </recommendedName>
</protein>
<gene>
    <name evidence="3" type="ORF">CW751_07440</name>
</gene>
<dbReference type="InterPro" id="IPR044023">
    <property type="entry name" value="Ig_7"/>
</dbReference>
<dbReference type="Pfam" id="PF19081">
    <property type="entry name" value="Ig_7"/>
    <property type="match status" value="1"/>
</dbReference>
<organism evidence="3 4">
    <name type="scientific">Brumimicrobium salinarum</name>
    <dbReference type="NCBI Taxonomy" id="2058658"/>
    <lineage>
        <taxon>Bacteria</taxon>
        <taxon>Pseudomonadati</taxon>
        <taxon>Bacteroidota</taxon>
        <taxon>Flavobacteriia</taxon>
        <taxon>Flavobacteriales</taxon>
        <taxon>Crocinitomicaceae</taxon>
        <taxon>Brumimicrobium</taxon>
    </lineage>
</organism>
<dbReference type="NCBIfam" id="TIGR04131">
    <property type="entry name" value="Bac_Flav_CTERM"/>
    <property type="match status" value="1"/>
</dbReference>
<dbReference type="InterPro" id="IPR025667">
    <property type="entry name" value="SprB_repeat"/>
</dbReference>
<feature type="chain" id="PRO_5014182260" description="Ig-like domain-containing protein" evidence="1">
    <location>
        <begin position="28"/>
        <end position="1531"/>
    </location>
</feature>
<comment type="caution">
    <text evidence="3">The sequence shown here is derived from an EMBL/GenBank/DDBJ whole genome shotgun (WGS) entry which is preliminary data.</text>
</comment>
<proteinExistence type="predicted"/>
<dbReference type="Pfam" id="PF13585">
    <property type="entry name" value="CHU_C"/>
    <property type="match status" value="1"/>
</dbReference>
<keyword evidence="1" id="KW-0732">Signal</keyword>
<evidence type="ECO:0000313" key="3">
    <source>
        <dbReference type="EMBL" id="PKR80991.1"/>
    </source>
</evidence>
<keyword evidence="4" id="KW-1185">Reference proteome</keyword>
<reference evidence="3 4" key="1">
    <citation type="submission" date="2017-12" db="EMBL/GenBank/DDBJ databases">
        <title>The draft genome sequence of Brumimicrobium saltpan LHR20.</title>
        <authorList>
            <person name="Do Z.-J."/>
            <person name="Luo H.-R."/>
        </authorList>
    </citation>
    <scope>NUCLEOTIDE SEQUENCE [LARGE SCALE GENOMIC DNA]</scope>
    <source>
        <strain evidence="3 4">LHR20</strain>
    </source>
</reference>
<name>A0A2I0R330_9FLAO</name>
<evidence type="ECO:0000256" key="1">
    <source>
        <dbReference type="SAM" id="SignalP"/>
    </source>
</evidence>
<evidence type="ECO:0000313" key="4">
    <source>
        <dbReference type="Proteomes" id="UP000236654"/>
    </source>
</evidence>
<accession>A0A2I0R330</accession>
<dbReference type="Proteomes" id="UP000236654">
    <property type="component" value="Unassembled WGS sequence"/>
</dbReference>
<feature type="domain" description="Ig-like" evidence="2">
    <location>
        <begin position="568"/>
        <end position="644"/>
    </location>
</feature>